<dbReference type="PROSITE" id="PS50878">
    <property type="entry name" value="RT_POL"/>
    <property type="match status" value="1"/>
</dbReference>
<sequence length="296" mass="33249">MADSSELFIFGDDFDTILDILEEEEELDEYFEAADDVTKEEAGLQYIGGYVLHRLHNKLANSKKSPEIEQAISILKAGKSDDQAVSDSQRLTLSLNRGGLWTITKNTQTIFERAEHYFRDITSKADIRSTHDIDVVSAYHLNLSDAELTAENTVAKDVLHNIIRLVPGKILEDVVSSSLDHHIESQDLLSHNQWGFRKNYSTEGLLLYLTETWKEALDMGLKLSGIESGPRLIKYGVPQGSILGPRLFSIYENDFPEAVTDGRLFMFADDTTVFTIGKDIDSIMVVFQSIPNQVLS</sequence>
<proteinExistence type="predicted"/>
<dbReference type="Proteomes" id="UP000225706">
    <property type="component" value="Unassembled WGS sequence"/>
</dbReference>
<organism evidence="2 3">
    <name type="scientific">Stylophora pistillata</name>
    <name type="common">Smooth cauliflower coral</name>
    <dbReference type="NCBI Taxonomy" id="50429"/>
    <lineage>
        <taxon>Eukaryota</taxon>
        <taxon>Metazoa</taxon>
        <taxon>Cnidaria</taxon>
        <taxon>Anthozoa</taxon>
        <taxon>Hexacorallia</taxon>
        <taxon>Scleractinia</taxon>
        <taxon>Astrocoeniina</taxon>
        <taxon>Pocilloporidae</taxon>
        <taxon>Stylophora</taxon>
    </lineage>
</organism>
<comment type="caution">
    <text evidence="2">The sequence shown here is derived from an EMBL/GenBank/DDBJ whole genome shotgun (WGS) entry which is preliminary data.</text>
</comment>
<feature type="domain" description="Reverse transcriptase" evidence="1">
    <location>
        <begin position="1"/>
        <end position="296"/>
    </location>
</feature>
<dbReference type="STRING" id="50429.A0A2B4SJM6"/>
<name>A0A2B4SJM6_STYPI</name>
<dbReference type="InterPro" id="IPR000477">
    <property type="entry name" value="RT_dom"/>
</dbReference>
<dbReference type="EMBL" id="LSMT01000068">
    <property type="protein sequence ID" value="PFX29293.1"/>
    <property type="molecule type" value="Genomic_DNA"/>
</dbReference>
<dbReference type="AlphaFoldDB" id="A0A2B4SJM6"/>
<evidence type="ECO:0000313" key="3">
    <source>
        <dbReference type="Proteomes" id="UP000225706"/>
    </source>
</evidence>
<evidence type="ECO:0000259" key="1">
    <source>
        <dbReference type="PROSITE" id="PS50878"/>
    </source>
</evidence>
<gene>
    <name evidence="2" type="ORF">AWC38_SpisGene5944</name>
</gene>
<reference evidence="3" key="1">
    <citation type="journal article" date="2017" name="bioRxiv">
        <title>Comparative analysis of the genomes of Stylophora pistillata and Acropora digitifera provides evidence for extensive differences between species of corals.</title>
        <authorList>
            <person name="Voolstra C.R."/>
            <person name="Li Y."/>
            <person name="Liew Y.J."/>
            <person name="Baumgarten S."/>
            <person name="Zoccola D."/>
            <person name="Flot J.-F."/>
            <person name="Tambutte S."/>
            <person name="Allemand D."/>
            <person name="Aranda M."/>
        </authorList>
    </citation>
    <scope>NUCLEOTIDE SEQUENCE [LARGE SCALE GENOMIC DNA]</scope>
</reference>
<dbReference type="OrthoDB" id="5976291at2759"/>
<evidence type="ECO:0000313" key="2">
    <source>
        <dbReference type="EMBL" id="PFX29293.1"/>
    </source>
</evidence>
<keyword evidence="3" id="KW-1185">Reference proteome</keyword>
<accession>A0A2B4SJM6</accession>
<protein>
    <recommendedName>
        <fullName evidence="1">Reverse transcriptase domain-containing protein</fullName>
    </recommendedName>
</protein>